<evidence type="ECO:0000256" key="1">
    <source>
        <dbReference type="SAM" id="MobiDB-lite"/>
    </source>
</evidence>
<feature type="compositionally biased region" description="Low complexity" evidence="1">
    <location>
        <begin position="37"/>
        <end position="64"/>
    </location>
</feature>
<name>A0A6J6K3G0_9ZZZZ</name>
<protein>
    <submittedName>
        <fullName evidence="2">Unannotated protein</fullName>
    </submittedName>
</protein>
<organism evidence="2">
    <name type="scientific">freshwater metagenome</name>
    <dbReference type="NCBI Taxonomy" id="449393"/>
    <lineage>
        <taxon>unclassified sequences</taxon>
        <taxon>metagenomes</taxon>
        <taxon>ecological metagenomes</taxon>
    </lineage>
</organism>
<gene>
    <name evidence="2" type="ORF">UFOPK2143_00817</name>
</gene>
<evidence type="ECO:0000313" key="2">
    <source>
        <dbReference type="EMBL" id="CAB4642994.1"/>
    </source>
</evidence>
<proteinExistence type="predicted"/>
<dbReference type="EMBL" id="CAEZVV010000039">
    <property type="protein sequence ID" value="CAB4642994.1"/>
    <property type="molecule type" value="Genomic_DNA"/>
</dbReference>
<dbReference type="AlphaFoldDB" id="A0A6J6K3G0"/>
<reference evidence="2" key="1">
    <citation type="submission" date="2020-05" db="EMBL/GenBank/DDBJ databases">
        <authorList>
            <person name="Chiriac C."/>
            <person name="Salcher M."/>
            <person name="Ghai R."/>
            <person name="Kavagutti S V."/>
        </authorList>
    </citation>
    <scope>NUCLEOTIDE SEQUENCE</scope>
</reference>
<dbReference type="PROSITE" id="PS51257">
    <property type="entry name" value="PROKAR_LIPOPROTEIN"/>
    <property type="match status" value="1"/>
</dbReference>
<accession>A0A6J6K3G0</accession>
<sequence>MTPRSSSKRPIATMLLVAIATMSLAACGGSSSKAAETPTTQEQTTTTTAPPTTTTTVDPGTLPQTDEKPTGTGTEFDARMKVLADAIINNSPDSALSTFFPVAAYKQTKKNTDPAADWNNRLIKAFREDVATANKKLGPNAKSAVFTGVKVPDTAVWIKPGVEYNVGPYWRVFKTQMNFTVDGKNVQIPIESMISWRGQWYVVHLGTIR</sequence>
<feature type="region of interest" description="Disordered" evidence="1">
    <location>
        <begin position="29"/>
        <end position="74"/>
    </location>
</feature>